<dbReference type="AlphaFoldDB" id="A0AAV2C902"/>
<dbReference type="PROSITE" id="PS00018">
    <property type="entry name" value="EF_HAND_1"/>
    <property type="match status" value="3"/>
</dbReference>
<dbReference type="PROSITE" id="PS50222">
    <property type="entry name" value="EF_HAND_2"/>
    <property type="match status" value="3"/>
</dbReference>
<keyword evidence="7" id="KW-1185">Reference proteome</keyword>
<dbReference type="Gene3D" id="1.10.238.10">
    <property type="entry name" value="EF-hand"/>
    <property type="match status" value="2"/>
</dbReference>
<feature type="compositionally biased region" description="Basic residues" evidence="4">
    <location>
        <begin position="17"/>
        <end position="27"/>
    </location>
</feature>
<organism evidence="6 7">
    <name type="scientific">Linum trigynum</name>
    <dbReference type="NCBI Taxonomy" id="586398"/>
    <lineage>
        <taxon>Eukaryota</taxon>
        <taxon>Viridiplantae</taxon>
        <taxon>Streptophyta</taxon>
        <taxon>Embryophyta</taxon>
        <taxon>Tracheophyta</taxon>
        <taxon>Spermatophyta</taxon>
        <taxon>Magnoliopsida</taxon>
        <taxon>eudicotyledons</taxon>
        <taxon>Gunneridae</taxon>
        <taxon>Pentapetalae</taxon>
        <taxon>rosids</taxon>
        <taxon>fabids</taxon>
        <taxon>Malpighiales</taxon>
        <taxon>Linaceae</taxon>
        <taxon>Linum</taxon>
    </lineage>
</organism>
<dbReference type="SUPFAM" id="SSF47473">
    <property type="entry name" value="EF-hand"/>
    <property type="match status" value="1"/>
</dbReference>
<evidence type="ECO:0000256" key="1">
    <source>
        <dbReference type="ARBA" id="ARBA00022723"/>
    </source>
</evidence>
<feature type="domain" description="EF-hand" evidence="5">
    <location>
        <begin position="148"/>
        <end position="183"/>
    </location>
</feature>
<dbReference type="Pfam" id="PF13499">
    <property type="entry name" value="EF-hand_7"/>
    <property type="match status" value="1"/>
</dbReference>
<dbReference type="Pfam" id="PF13405">
    <property type="entry name" value="EF-hand_6"/>
    <property type="match status" value="1"/>
</dbReference>
<dbReference type="InterPro" id="IPR011992">
    <property type="entry name" value="EF-hand-dom_pair"/>
</dbReference>
<evidence type="ECO:0000313" key="6">
    <source>
        <dbReference type="EMBL" id="CAL1352325.1"/>
    </source>
</evidence>
<evidence type="ECO:0000256" key="2">
    <source>
        <dbReference type="ARBA" id="ARBA00022737"/>
    </source>
</evidence>
<dbReference type="FunFam" id="1.10.238.10:FF:000003">
    <property type="entry name" value="Calmodulin A"/>
    <property type="match status" value="1"/>
</dbReference>
<name>A0AAV2C902_9ROSI</name>
<dbReference type="Proteomes" id="UP001497516">
    <property type="component" value="Chromosome 1"/>
</dbReference>
<evidence type="ECO:0000256" key="3">
    <source>
        <dbReference type="ARBA" id="ARBA00022837"/>
    </source>
</evidence>
<accession>A0AAV2C902</accession>
<gene>
    <name evidence="6" type="ORF">LTRI10_LOCUS302</name>
</gene>
<dbReference type="PANTHER" id="PTHR10891">
    <property type="entry name" value="EF-HAND CALCIUM-BINDING DOMAIN CONTAINING PROTEIN"/>
    <property type="match status" value="1"/>
</dbReference>
<dbReference type="EMBL" id="OZ034813">
    <property type="protein sequence ID" value="CAL1352325.1"/>
    <property type="molecule type" value="Genomic_DNA"/>
</dbReference>
<sequence length="218" mass="23457">MKVFKIITNPKSLSPKRLFRAASRKTTKSAAVSRSDPSSFAESTTTTSSSEPAAAATPKSVLPHSSSSGEWSSDVSELTYLDLQHAFRIIDRDNDGVVSKSELASLLGRLGSSDEVAAMLSELGRGDDGTVTVEALMGQIGSSGWEPAGPDELKETFGFFDLDRDGRITAEELLAGFSAIGDAKCTLEECRRMIAEVDKNGDGFVCLEDFCRMMDLQR</sequence>
<feature type="region of interest" description="Disordered" evidence="4">
    <location>
        <begin position="17"/>
        <end position="71"/>
    </location>
</feature>
<keyword evidence="2" id="KW-0677">Repeat</keyword>
<feature type="domain" description="EF-hand" evidence="5">
    <location>
        <begin position="185"/>
        <end position="218"/>
    </location>
</feature>
<proteinExistence type="predicted"/>
<dbReference type="InterPro" id="IPR018247">
    <property type="entry name" value="EF_Hand_1_Ca_BS"/>
</dbReference>
<dbReference type="InterPro" id="IPR039647">
    <property type="entry name" value="EF_hand_pair_protein_CML-like"/>
</dbReference>
<dbReference type="SMART" id="SM00054">
    <property type="entry name" value="EFh"/>
    <property type="match status" value="3"/>
</dbReference>
<keyword evidence="3" id="KW-0106">Calcium</keyword>
<feature type="domain" description="EF-hand" evidence="5">
    <location>
        <begin position="78"/>
        <end position="113"/>
    </location>
</feature>
<reference evidence="6 7" key="1">
    <citation type="submission" date="2024-04" db="EMBL/GenBank/DDBJ databases">
        <authorList>
            <person name="Fracassetti M."/>
        </authorList>
    </citation>
    <scope>NUCLEOTIDE SEQUENCE [LARGE SCALE GENOMIC DNA]</scope>
</reference>
<protein>
    <recommendedName>
        <fullName evidence="5">EF-hand domain-containing protein</fullName>
    </recommendedName>
</protein>
<dbReference type="CDD" id="cd00051">
    <property type="entry name" value="EFh"/>
    <property type="match status" value="1"/>
</dbReference>
<evidence type="ECO:0000313" key="7">
    <source>
        <dbReference type="Proteomes" id="UP001497516"/>
    </source>
</evidence>
<keyword evidence="1" id="KW-0479">Metal-binding</keyword>
<evidence type="ECO:0000259" key="5">
    <source>
        <dbReference type="PROSITE" id="PS50222"/>
    </source>
</evidence>
<evidence type="ECO:0000256" key="4">
    <source>
        <dbReference type="SAM" id="MobiDB-lite"/>
    </source>
</evidence>
<feature type="compositionally biased region" description="Low complexity" evidence="4">
    <location>
        <begin position="37"/>
        <end position="58"/>
    </location>
</feature>
<dbReference type="InterPro" id="IPR002048">
    <property type="entry name" value="EF_hand_dom"/>
</dbReference>
<dbReference type="GO" id="GO:0005509">
    <property type="term" value="F:calcium ion binding"/>
    <property type="evidence" value="ECO:0007669"/>
    <property type="project" value="InterPro"/>
</dbReference>